<dbReference type="Proteomes" id="UP000235672">
    <property type="component" value="Unassembled WGS sequence"/>
</dbReference>
<dbReference type="FunFam" id="1.50.10.20:FF:000006">
    <property type="entry name" value="Mannan endo-1,6-alpha-mannosidase"/>
    <property type="match status" value="1"/>
</dbReference>
<comment type="catalytic activity">
    <reaction evidence="1 10">
        <text>Random hydrolysis of (1-&gt;6)-alpha-D-mannosidic linkages in unbranched (1-&gt;6)-mannans.</text>
        <dbReference type="EC" id="3.2.1.101"/>
    </reaction>
</comment>
<evidence type="ECO:0000256" key="11">
    <source>
        <dbReference type="SAM" id="SignalP"/>
    </source>
</evidence>
<evidence type="ECO:0000256" key="2">
    <source>
        <dbReference type="ARBA" id="ARBA00004308"/>
    </source>
</evidence>
<evidence type="ECO:0000313" key="12">
    <source>
        <dbReference type="EMBL" id="PMD15283.1"/>
    </source>
</evidence>
<dbReference type="EMBL" id="KZ613514">
    <property type="protein sequence ID" value="PMD15283.1"/>
    <property type="molecule type" value="Genomic_DNA"/>
</dbReference>
<evidence type="ECO:0000256" key="1">
    <source>
        <dbReference type="ARBA" id="ARBA00001452"/>
    </source>
</evidence>
<comment type="subcellular location">
    <subcellularLocation>
        <location evidence="2">Endomembrane system</location>
    </subcellularLocation>
</comment>
<dbReference type="GO" id="GO:0012505">
    <property type="term" value="C:endomembrane system"/>
    <property type="evidence" value="ECO:0007669"/>
    <property type="project" value="UniProtKB-SubCell"/>
</dbReference>
<keyword evidence="13" id="KW-1185">Reference proteome</keyword>
<gene>
    <name evidence="12" type="ORF">NA56DRAFT_634726</name>
</gene>
<dbReference type="InterPro" id="IPR005198">
    <property type="entry name" value="Glyco_hydro_76"/>
</dbReference>
<dbReference type="OrthoDB" id="4187847at2759"/>
<dbReference type="GO" id="GO:0009272">
    <property type="term" value="P:fungal-type cell wall biogenesis"/>
    <property type="evidence" value="ECO:0007669"/>
    <property type="project" value="TreeGrafter"/>
</dbReference>
<evidence type="ECO:0000256" key="9">
    <source>
        <dbReference type="ARBA" id="ARBA00023295"/>
    </source>
</evidence>
<evidence type="ECO:0000256" key="7">
    <source>
        <dbReference type="ARBA" id="ARBA00023136"/>
    </source>
</evidence>
<protein>
    <recommendedName>
        <fullName evidence="4 10">Mannan endo-1,6-alpha-mannosidase</fullName>
        <ecNumber evidence="4 10">3.2.1.101</ecNumber>
    </recommendedName>
</protein>
<dbReference type="Gene3D" id="1.50.10.20">
    <property type="match status" value="1"/>
</dbReference>
<evidence type="ECO:0000256" key="6">
    <source>
        <dbReference type="ARBA" id="ARBA00022801"/>
    </source>
</evidence>
<accession>A0A2J6PMP1</accession>
<organism evidence="12 13">
    <name type="scientific">Hyaloscypha hepaticicola</name>
    <dbReference type="NCBI Taxonomy" id="2082293"/>
    <lineage>
        <taxon>Eukaryota</taxon>
        <taxon>Fungi</taxon>
        <taxon>Dikarya</taxon>
        <taxon>Ascomycota</taxon>
        <taxon>Pezizomycotina</taxon>
        <taxon>Leotiomycetes</taxon>
        <taxon>Helotiales</taxon>
        <taxon>Hyaloscyphaceae</taxon>
        <taxon>Hyaloscypha</taxon>
    </lineage>
</organism>
<dbReference type="InterPro" id="IPR008928">
    <property type="entry name" value="6-hairpin_glycosidase_sf"/>
</dbReference>
<keyword evidence="8" id="KW-0325">Glycoprotein</keyword>
<evidence type="ECO:0000256" key="5">
    <source>
        <dbReference type="ARBA" id="ARBA00022729"/>
    </source>
</evidence>
<keyword evidence="5 11" id="KW-0732">Signal</keyword>
<evidence type="ECO:0000313" key="13">
    <source>
        <dbReference type="Proteomes" id="UP000235672"/>
    </source>
</evidence>
<dbReference type="GO" id="GO:0008496">
    <property type="term" value="F:mannan endo-1,6-alpha-mannosidase activity"/>
    <property type="evidence" value="ECO:0007669"/>
    <property type="project" value="UniProtKB-UniRule"/>
</dbReference>
<dbReference type="PANTHER" id="PTHR12145:SF41">
    <property type="entry name" value="MANNAN ENDO-1,6-ALPHA-MANNOSIDASE"/>
    <property type="match status" value="1"/>
</dbReference>
<dbReference type="SUPFAM" id="SSF48208">
    <property type="entry name" value="Six-hairpin glycosidases"/>
    <property type="match status" value="1"/>
</dbReference>
<dbReference type="Pfam" id="PF03663">
    <property type="entry name" value="Glyco_hydro_76"/>
    <property type="match status" value="1"/>
</dbReference>
<feature type="signal peptide" evidence="11">
    <location>
        <begin position="1"/>
        <end position="20"/>
    </location>
</feature>
<proteinExistence type="inferred from homology"/>
<keyword evidence="6 10" id="KW-0378">Hydrolase</keyword>
<comment type="similarity">
    <text evidence="3 10">Belongs to the glycosyl hydrolase 76 family.</text>
</comment>
<dbReference type="InterPro" id="IPR014480">
    <property type="entry name" value="Mannan-1_6-alpha_mannosidase"/>
</dbReference>
<dbReference type="PANTHER" id="PTHR12145">
    <property type="entry name" value="MANNAN ENDO-1,6-ALPHA-MANNOSIDASE DCW1"/>
    <property type="match status" value="1"/>
</dbReference>
<keyword evidence="9 10" id="KW-0326">Glycosidase</keyword>
<dbReference type="PIRSF" id="PIRSF016302">
    <property type="entry name" value="Man_a_manosd"/>
    <property type="match status" value="1"/>
</dbReference>
<dbReference type="GO" id="GO:0016052">
    <property type="term" value="P:carbohydrate catabolic process"/>
    <property type="evidence" value="ECO:0007669"/>
    <property type="project" value="InterPro"/>
</dbReference>
<dbReference type="EC" id="3.2.1.101" evidence="4 10"/>
<reference evidence="12 13" key="1">
    <citation type="submission" date="2016-05" db="EMBL/GenBank/DDBJ databases">
        <title>A degradative enzymes factory behind the ericoid mycorrhizal symbiosis.</title>
        <authorList>
            <consortium name="DOE Joint Genome Institute"/>
            <person name="Martino E."/>
            <person name="Morin E."/>
            <person name="Grelet G."/>
            <person name="Kuo A."/>
            <person name="Kohler A."/>
            <person name="Daghino S."/>
            <person name="Barry K."/>
            <person name="Choi C."/>
            <person name="Cichocki N."/>
            <person name="Clum A."/>
            <person name="Copeland A."/>
            <person name="Hainaut M."/>
            <person name="Haridas S."/>
            <person name="Labutti K."/>
            <person name="Lindquist E."/>
            <person name="Lipzen A."/>
            <person name="Khouja H.-R."/>
            <person name="Murat C."/>
            <person name="Ohm R."/>
            <person name="Olson A."/>
            <person name="Spatafora J."/>
            <person name="Veneault-Fourrey C."/>
            <person name="Henrissat B."/>
            <person name="Grigoriev I."/>
            <person name="Martin F."/>
            <person name="Perotto S."/>
        </authorList>
    </citation>
    <scope>NUCLEOTIDE SEQUENCE [LARGE SCALE GENOMIC DNA]</scope>
    <source>
        <strain evidence="12 13">UAMH 7357</strain>
    </source>
</reference>
<keyword evidence="7" id="KW-0472">Membrane</keyword>
<name>A0A2J6PMP1_9HELO</name>
<dbReference type="AlphaFoldDB" id="A0A2J6PMP1"/>
<evidence type="ECO:0000256" key="4">
    <source>
        <dbReference type="ARBA" id="ARBA00012350"/>
    </source>
</evidence>
<evidence type="ECO:0000256" key="8">
    <source>
        <dbReference type="ARBA" id="ARBA00023180"/>
    </source>
</evidence>
<evidence type="ECO:0000256" key="3">
    <source>
        <dbReference type="ARBA" id="ARBA00009699"/>
    </source>
</evidence>
<feature type="chain" id="PRO_5014370032" description="Mannan endo-1,6-alpha-mannosidase" evidence="11">
    <location>
        <begin position="21"/>
        <end position="444"/>
    </location>
</feature>
<sequence length="444" mass="47191">MVRIISLCALAAFSLYPVHGINLDVTSVDSIKSAASSLASQLVGYYPAHNSTDFAVGLLPNPCSWWEAGSLFDTLIQYAHLTGDSQYNSIVSAGLQAQVGQNRDFAPLNESATEGNDDQATWALAAMSAAEAQLANGNATQWLALADTVFNVLVQRWDNATCSGGLRWQVYAFAIGFDYKNSASNGNFFQLASRLARFTGNATYSNWANTVYAWTKQTGFIDSKWNVYDGAPIVNDNCTEVNKVQYSYPAGSILSGVAHMYNITGSSTWQAELNGLLNRTLSVFFVNGTAPATEVACEATGCSLDQMAMKGLLGHWLADTMQMAPYTSATIMPLFTRSAQAAASVCDDTGCSEFWDGKHTGINGNATGDVGTSIDALSFVQGLLWQEAGLLGLPATVNGTATIPVNATSSGATSTPTKKNAGASMRAETSLLISVLGFMMWVML</sequence>
<evidence type="ECO:0000256" key="10">
    <source>
        <dbReference type="PIRNR" id="PIRNR016302"/>
    </source>
</evidence>